<dbReference type="InterPro" id="IPR010750">
    <property type="entry name" value="SGF29_tudor-like_dom"/>
</dbReference>
<evidence type="ECO:0000256" key="4">
    <source>
        <dbReference type="ARBA" id="ARBA00023242"/>
    </source>
</evidence>
<evidence type="ECO:0000313" key="7">
    <source>
        <dbReference type="EMBL" id="KAG0688273.1"/>
    </source>
</evidence>
<dbReference type="InterPro" id="IPR037802">
    <property type="entry name" value="SGF29"/>
</dbReference>
<dbReference type="PANTHER" id="PTHR21539">
    <property type="entry name" value="SAGA-ASSOCIATED FACTOR 29"/>
    <property type="match status" value="1"/>
</dbReference>
<reference evidence="7" key="1">
    <citation type="submission" date="2020-11" db="EMBL/GenBank/DDBJ databases">
        <title>Kefir isolates.</title>
        <authorList>
            <person name="Marcisauskas S."/>
            <person name="Kim Y."/>
            <person name="Blasche S."/>
        </authorList>
    </citation>
    <scope>NUCLEOTIDE SEQUENCE</scope>
    <source>
        <strain evidence="7">Olga-1</strain>
    </source>
</reference>
<keyword evidence="4" id="KW-0539">Nucleus</keyword>
<organism evidence="7 8">
    <name type="scientific">Pichia californica</name>
    <dbReference type="NCBI Taxonomy" id="460514"/>
    <lineage>
        <taxon>Eukaryota</taxon>
        <taxon>Fungi</taxon>
        <taxon>Dikarya</taxon>
        <taxon>Ascomycota</taxon>
        <taxon>Saccharomycotina</taxon>
        <taxon>Pichiomycetes</taxon>
        <taxon>Pichiales</taxon>
        <taxon>Pichiaceae</taxon>
        <taxon>Pichia</taxon>
    </lineage>
</organism>
<dbReference type="Pfam" id="PF07039">
    <property type="entry name" value="SGF29_Tudor"/>
    <property type="match status" value="1"/>
</dbReference>
<keyword evidence="2" id="KW-0805">Transcription regulation</keyword>
<dbReference type="EMBL" id="PUHW01000166">
    <property type="protein sequence ID" value="KAG0688273.1"/>
    <property type="molecule type" value="Genomic_DNA"/>
</dbReference>
<gene>
    <name evidence="7" type="primary">SGF29</name>
    <name evidence="7" type="ORF">C6P40_001186</name>
</gene>
<keyword evidence="8" id="KW-1185">Reference proteome</keyword>
<dbReference type="Proteomes" id="UP000697127">
    <property type="component" value="Unassembled WGS sequence"/>
</dbReference>
<feature type="region of interest" description="Disordered" evidence="5">
    <location>
        <begin position="106"/>
        <end position="201"/>
    </location>
</feature>
<feature type="compositionally biased region" description="Low complexity" evidence="5">
    <location>
        <begin position="182"/>
        <end position="201"/>
    </location>
</feature>
<evidence type="ECO:0000256" key="3">
    <source>
        <dbReference type="ARBA" id="ARBA00023163"/>
    </source>
</evidence>
<dbReference type="CDD" id="cd20394">
    <property type="entry name" value="Tudor_SGF29_rpt2"/>
    <property type="match status" value="1"/>
</dbReference>
<dbReference type="CDD" id="cd20393">
    <property type="entry name" value="Tudor_SGF29_rpt1"/>
    <property type="match status" value="1"/>
</dbReference>
<name>A0A9P6WLJ7_9ASCO</name>
<comment type="caution">
    <text evidence="7">The sequence shown here is derived from an EMBL/GenBank/DDBJ whole genome shotgun (WGS) entry which is preliminary data.</text>
</comment>
<dbReference type="GO" id="GO:0000124">
    <property type="term" value="C:SAGA complex"/>
    <property type="evidence" value="ECO:0007669"/>
    <property type="project" value="InterPro"/>
</dbReference>
<protein>
    <submittedName>
        <fullName evidence="7">SAGA HAT/Core module component</fullName>
    </submittedName>
</protein>
<feature type="compositionally biased region" description="Polar residues" evidence="5">
    <location>
        <begin position="131"/>
        <end position="174"/>
    </location>
</feature>
<sequence length="380" mass="42086">MSWNSVILSLQDTTENIMSSNLKINTKNKISKLKSKSKNKNGNLDIGDDQLPLNLLFEISKQLTKSIEEVEILLKEKDFSFNSNSLTTDETINDLIPIKRKYVKGKNGDGYESSNVKLSNYGDKNHPVEIDSNNGILGSRNSSSSETNTKISVNGSNLQRLSSLDNKNSTNSAGSDVESDTTLKSGNSNTKSNSLNSSNLSNSSEKLITIGAKYGYPAPPPLSTYNGKIGRSFYTSAYNPSTPILPNSQIAYCPSNGRDNNFSTMHSEWILCRVLRVISETRFEIQDPEPDDLHPQGQIFRANYKEVILVPLHLVSASISKLKEYKPGTRVLAKYPETTTFYPAEVMISKNGNCMLRFEGEEEVGKLTSVDRVFVLPCPK</sequence>
<dbReference type="PANTHER" id="PTHR21539:SF0">
    <property type="entry name" value="SAGA-ASSOCIATED FACTOR 29"/>
    <property type="match status" value="1"/>
</dbReference>
<evidence type="ECO:0000259" key="6">
    <source>
        <dbReference type="PROSITE" id="PS51518"/>
    </source>
</evidence>
<comment type="subcellular location">
    <subcellularLocation>
        <location evidence="1">Nucleus</location>
    </subcellularLocation>
</comment>
<dbReference type="InterPro" id="IPR047288">
    <property type="entry name" value="Tudor_SGF29_rpt1"/>
</dbReference>
<evidence type="ECO:0000256" key="5">
    <source>
        <dbReference type="SAM" id="MobiDB-lite"/>
    </source>
</evidence>
<evidence type="ECO:0000313" key="8">
    <source>
        <dbReference type="Proteomes" id="UP000697127"/>
    </source>
</evidence>
<dbReference type="Gene3D" id="2.30.30.140">
    <property type="match status" value="1"/>
</dbReference>
<dbReference type="InterPro" id="IPR047287">
    <property type="entry name" value="Tudor_SGF29_rpt2"/>
</dbReference>
<evidence type="ECO:0000256" key="1">
    <source>
        <dbReference type="ARBA" id="ARBA00004123"/>
    </source>
</evidence>
<dbReference type="PROSITE" id="PS51518">
    <property type="entry name" value="SGF29_C"/>
    <property type="match status" value="1"/>
</dbReference>
<proteinExistence type="predicted"/>
<dbReference type="GO" id="GO:0005634">
    <property type="term" value="C:nucleus"/>
    <property type="evidence" value="ECO:0007669"/>
    <property type="project" value="UniProtKB-SubCell"/>
</dbReference>
<feature type="domain" description="SGF29 C-terminal" evidence="6">
    <location>
        <begin position="240"/>
        <end position="380"/>
    </location>
</feature>
<evidence type="ECO:0000256" key="2">
    <source>
        <dbReference type="ARBA" id="ARBA00023015"/>
    </source>
</evidence>
<accession>A0A9P6WLJ7</accession>
<dbReference type="AlphaFoldDB" id="A0A9P6WLJ7"/>
<keyword evidence="3" id="KW-0804">Transcription</keyword>